<evidence type="ECO:0000256" key="2">
    <source>
        <dbReference type="SAM" id="MobiDB-lite"/>
    </source>
</evidence>
<dbReference type="AlphaFoldDB" id="A0A930W3Y8"/>
<dbReference type="Proteomes" id="UP000698335">
    <property type="component" value="Unassembled WGS sequence"/>
</dbReference>
<dbReference type="EMBL" id="JABZGW010000196">
    <property type="protein sequence ID" value="MBF4808007.1"/>
    <property type="molecule type" value="Genomic_DNA"/>
</dbReference>
<evidence type="ECO:0000313" key="4">
    <source>
        <dbReference type="EMBL" id="MBF4808007.1"/>
    </source>
</evidence>
<dbReference type="InterPro" id="IPR019734">
    <property type="entry name" value="TPR_rpt"/>
</dbReference>
<dbReference type="SMART" id="SM00028">
    <property type="entry name" value="TPR"/>
    <property type="match status" value="2"/>
</dbReference>
<feature type="transmembrane region" description="Helical" evidence="3">
    <location>
        <begin position="57"/>
        <end position="79"/>
    </location>
</feature>
<keyword evidence="3" id="KW-1133">Transmembrane helix</keyword>
<feature type="compositionally biased region" description="Basic residues" evidence="2">
    <location>
        <begin position="1"/>
        <end position="22"/>
    </location>
</feature>
<dbReference type="PROSITE" id="PS50005">
    <property type="entry name" value="TPR"/>
    <property type="match status" value="1"/>
</dbReference>
<organism evidence="4 5">
    <name type="scientific">Lancefieldella rimae</name>
    <dbReference type="NCBI Taxonomy" id="1383"/>
    <lineage>
        <taxon>Bacteria</taxon>
        <taxon>Bacillati</taxon>
        <taxon>Actinomycetota</taxon>
        <taxon>Coriobacteriia</taxon>
        <taxon>Coriobacteriales</taxon>
        <taxon>Atopobiaceae</taxon>
        <taxon>Lancefieldella</taxon>
    </lineage>
</organism>
<feature type="repeat" description="TPR" evidence="1">
    <location>
        <begin position="208"/>
        <end position="241"/>
    </location>
</feature>
<accession>A0A930W3Y8</accession>
<proteinExistence type="predicted"/>
<keyword evidence="3" id="KW-0472">Membrane</keyword>
<protein>
    <submittedName>
        <fullName evidence="4">Tetratricopeptide repeat protein</fullName>
    </submittedName>
</protein>
<dbReference type="InterPro" id="IPR011990">
    <property type="entry name" value="TPR-like_helical_dom_sf"/>
</dbReference>
<evidence type="ECO:0000313" key="5">
    <source>
        <dbReference type="Proteomes" id="UP000698335"/>
    </source>
</evidence>
<evidence type="ECO:0000256" key="1">
    <source>
        <dbReference type="PROSITE-ProRule" id="PRU00339"/>
    </source>
</evidence>
<dbReference type="Pfam" id="PF14559">
    <property type="entry name" value="TPR_19"/>
    <property type="match status" value="1"/>
</dbReference>
<dbReference type="Gene3D" id="1.25.40.10">
    <property type="entry name" value="Tetratricopeptide repeat domain"/>
    <property type="match status" value="1"/>
</dbReference>
<evidence type="ECO:0000256" key="3">
    <source>
        <dbReference type="SAM" id="Phobius"/>
    </source>
</evidence>
<dbReference type="PROSITE" id="PS50293">
    <property type="entry name" value="TPR_REGION"/>
    <property type="match status" value="1"/>
</dbReference>
<sequence>MPKKASKQKSIRQHSARSAKSKSRSDAELLQAQKDAANAQVQNSKGASGRLSTGKKVAIGIFSLFIALSMMIPSLSMIFGGGTSKTTVSKVQTQTPTPDSINAQYAAQEKELTDDLSGNPNNLAATLKLAQVHLNWGVALRKVASDDTTKQQADDHIKQALSEYDVYLASSDSDTVRADRAVAQFQSGDQEGAVTALKNLTEKSPDCAAAWLNLGMIYLKMGNAEDADAALQKAVEADSDGSQNVRDIAQKLLDSKDKSKQ</sequence>
<gene>
    <name evidence="4" type="ORF">HXK26_04865</name>
</gene>
<feature type="region of interest" description="Disordered" evidence="2">
    <location>
        <begin position="1"/>
        <end position="50"/>
    </location>
</feature>
<keyword evidence="3" id="KW-0812">Transmembrane</keyword>
<reference evidence="4" key="1">
    <citation type="submission" date="2020-04" db="EMBL/GenBank/DDBJ databases">
        <title>Deep metagenomics examines the oral microbiome during advanced dental caries in children, revealing novel taxa and co-occurrences with host molecules.</title>
        <authorList>
            <person name="Baker J.L."/>
            <person name="Morton J.T."/>
            <person name="Dinis M."/>
            <person name="Alvarez R."/>
            <person name="Tran N.C."/>
            <person name="Knight R."/>
            <person name="Edlund A."/>
        </authorList>
    </citation>
    <scope>NUCLEOTIDE SEQUENCE</scope>
    <source>
        <strain evidence="4">JCVI_38_bin.5</strain>
    </source>
</reference>
<keyword evidence="1" id="KW-0802">TPR repeat</keyword>
<name>A0A930W3Y8_9ACTN</name>
<dbReference type="SUPFAM" id="SSF48452">
    <property type="entry name" value="TPR-like"/>
    <property type="match status" value="1"/>
</dbReference>
<comment type="caution">
    <text evidence="4">The sequence shown here is derived from an EMBL/GenBank/DDBJ whole genome shotgun (WGS) entry which is preliminary data.</text>
</comment>